<dbReference type="InterPro" id="IPR009081">
    <property type="entry name" value="PP-bd_ACP"/>
</dbReference>
<dbReference type="Proteomes" id="UP001595696">
    <property type="component" value="Unassembled WGS sequence"/>
</dbReference>
<dbReference type="PANTHER" id="PTHR43775:SF51">
    <property type="entry name" value="INACTIVE PHENOLPHTHIOCEROL SYNTHESIS POLYKETIDE SYNTHASE TYPE I PKS1-RELATED"/>
    <property type="match status" value="1"/>
</dbReference>
<dbReference type="InterPro" id="IPR006162">
    <property type="entry name" value="Ppantetheine_attach_site"/>
</dbReference>
<dbReference type="SUPFAM" id="SSF52151">
    <property type="entry name" value="FabD/lysophospholipase-like"/>
    <property type="match status" value="3"/>
</dbReference>
<dbReference type="InterPro" id="IPR016039">
    <property type="entry name" value="Thiolase-like"/>
</dbReference>
<feature type="domain" description="Ketosynthase family 3 (KS3)" evidence="12">
    <location>
        <begin position="38"/>
        <end position="464"/>
    </location>
</feature>
<dbReference type="SUPFAM" id="SSF53901">
    <property type="entry name" value="Thiolase-like"/>
    <property type="match status" value="3"/>
</dbReference>
<proteinExistence type="predicted"/>
<dbReference type="InterPro" id="IPR015083">
    <property type="entry name" value="NorB/c/GfsB-D-like_docking"/>
</dbReference>
<evidence type="ECO:0000256" key="3">
    <source>
        <dbReference type="ARBA" id="ARBA00022450"/>
    </source>
</evidence>
<protein>
    <submittedName>
        <fullName evidence="14">Type I polyketide synthase</fullName>
    </submittedName>
</protein>
<dbReference type="InterPro" id="IPR016035">
    <property type="entry name" value="Acyl_Trfase/lysoPLipase"/>
</dbReference>
<dbReference type="Pfam" id="PF21089">
    <property type="entry name" value="PKS_DH_N"/>
    <property type="match status" value="1"/>
</dbReference>
<dbReference type="InterPro" id="IPR057326">
    <property type="entry name" value="KR_dom"/>
</dbReference>
<dbReference type="Gene3D" id="3.10.129.110">
    <property type="entry name" value="Polyketide synthase dehydratase"/>
    <property type="match status" value="1"/>
</dbReference>
<evidence type="ECO:0000259" key="11">
    <source>
        <dbReference type="PROSITE" id="PS50075"/>
    </source>
</evidence>
<dbReference type="Gene3D" id="1.10.1200.10">
    <property type="entry name" value="ACP-like"/>
    <property type="match status" value="2"/>
</dbReference>
<name>A0ABV8E003_9NOCA</name>
<dbReference type="InterPro" id="IPR050091">
    <property type="entry name" value="PKS_NRPS_Biosynth_Enz"/>
</dbReference>
<keyword evidence="8" id="KW-0012">Acyltransferase</keyword>
<dbReference type="InterPro" id="IPR001227">
    <property type="entry name" value="Ac_transferase_dom_sf"/>
</dbReference>
<dbReference type="Pfam" id="PF08659">
    <property type="entry name" value="KR"/>
    <property type="match status" value="2"/>
</dbReference>
<dbReference type="InterPro" id="IPR042104">
    <property type="entry name" value="PKS_dehydratase_sf"/>
</dbReference>
<dbReference type="Gene3D" id="3.30.70.3290">
    <property type="match status" value="2"/>
</dbReference>
<accession>A0ABV8E003</accession>
<dbReference type="InterPro" id="IPR055123">
    <property type="entry name" value="SpnB-like_Rossmann"/>
</dbReference>
<dbReference type="InterPro" id="IPR049900">
    <property type="entry name" value="PKS_mFAS_DH"/>
</dbReference>
<feature type="non-terminal residue" evidence="14">
    <location>
        <position position="3847"/>
    </location>
</feature>
<evidence type="ECO:0000256" key="2">
    <source>
        <dbReference type="ARBA" id="ARBA00004792"/>
    </source>
</evidence>
<evidence type="ECO:0000259" key="13">
    <source>
        <dbReference type="PROSITE" id="PS52019"/>
    </source>
</evidence>
<dbReference type="Gene3D" id="3.40.50.720">
    <property type="entry name" value="NAD(P)-binding Rossmann-like Domain"/>
    <property type="match status" value="2"/>
</dbReference>
<feature type="domain" description="Carrier" evidence="11">
    <location>
        <begin position="1474"/>
        <end position="1549"/>
    </location>
</feature>
<dbReference type="InterPro" id="IPR032821">
    <property type="entry name" value="PKS_assoc"/>
</dbReference>
<keyword evidence="3" id="KW-0596">Phosphopantetheine</keyword>
<keyword evidence="4" id="KW-0597">Phosphoprotein</keyword>
<evidence type="ECO:0000256" key="9">
    <source>
        <dbReference type="PROSITE-ProRule" id="PRU01363"/>
    </source>
</evidence>
<feature type="active site" description="Proton acceptor; for dehydratase activity" evidence="9">
    <location>
        <position position="2485"/>
    </location>
</feature>
<dbReference type="SUPFAM" id="SSF55048">
    <property type="entry name" value="Probable ACP-binding domain of malonyl-CoA ACP transacylase"/>
    <property type="match status" value="2"/>
</dbReference>
<evidence type="ECO:0000256" key="6">
    <source>
        <dbReference type="ARBA" id="ARBA00023194"/>
    </source>
</evidence>
<dbReference type="Pfam" id="PF00698">
    <property type="entry name" value="Acyl_transf_1"/>
    <property type="match status" value="3"/>
</dbReference>
<keyword evidence="6" id="KW-0045">Antibiotic biosynthesis</keyword>
<dbReference type="Gene3D" id="6.10.140.1830">
    <property type="match status" value="1"/>
</dbReference>
<dbReference type="Pfam" id="PF22953">
    <property type="entry name" value="SpnB_Rossmann"/>
    <property type="match status" value="1"/>
</dbReference>
<dbReference type="EMBL" id="JBHSAX010000022">
    <property type="protein sequence ID" value="MFC3965746.1"/>
    <property type="molecule type" value="Genomic_DNA"/>
</dbReference>
<feature type="region of interest" description="N-terminal hotdog fold" evidence="9">
    <location>
        <begin position="2453"/>
        <end position="2571"/>
    </location>
</feature>
<keyword evidence="7" id="KW-0511">Multifunctional enzyme</keyword>
<evidence type="ECO:0000256" key="7">
    <source>
        <dbReference type="ARBA" id="ARBA00023268"/>
    </source>
</evidence>
<dbReference type="CDD" id="cd00833">
    <property type="entry name" value="PKS"/>
    <property type="match status" value="3"/>
</dbReference>
<dbReference type="CDD" id="cd08952">
    <property type="entry name" value="KR_1_SDR_x"/>
    <property type="match status" value="1"/>
</dbReference>
<dbReference type="PROSITE" id="PS00606">
    <property type="entry name" value="KS3_1"/>
    <property type="match status" value="3"/>
</dbReference>
<dbReference type="Pfam" id="PF14765">
    <property type="entry name" value="PS-DH"/>
    <property type="match status" value="1"/>
</dbReference>
<dbReference type="InterPro" id="IPR014043">
    <property type="entry name" value="Acyl_transferase_dom"/>
</dbReference>
<dbReference type="SMART" id="SM01294">
    <property type="entry name" value="PKS_PP_betabranch"/>
    <property type="match status" value="1"/>
</dbReference>
<evidence type="ECO:0000313" key="14">
    <source>
        <dbReference type="EMBL" id="MFC3965746.1"/>
    </source>
</evidence>
<dbReference type="InterPro" id="IPR014030">
    <property type="entry name" value="Ketoacyl_synth_N"/>
</dbReference>
<dbReference type="PANTHER" id="PTHR43775">
    <property type="entry name" value="FATTY ACID SYNTHASE"/>
    <property type="match status" value="1"/>
</dbReference>
<dbReference type="InterPro" id="IPR036291">
    <property type="entry name" value="NAD(P)-bd_dom_sf"/>
</dbReference>
<organism evidence="14 15">
    <name type="scientific">Nocardia jiangsuensis</name>
    <dbReference type="NCBI Taxonomy" id="1691563"/>
    <lineage>
        <taxon>Bacteria</taxon>
        <taxon>Bacillati</taxon>
        <taxon>Actinomycetota</taxon>
        <taxon>Actinomycetes</taxon>
        <taxon>Mycobacteriales</taxon>
        <taxon>Nocardiaceae</taxon>
        <taxon>Nocardia</taxon>
    </lineage>
</organism>
<evidence type="ECO:0000259" key="12">
    <source>
        <dbReference type="PROSITE" id="PS52004"/>
    </source>
</evidence>
<evidence type="ECO:0000256" key="4">
    <source>
        <dbReference type="ARBA" id="ARBA00022553"/>
    </source>
</evidence>
<dbReference type="CDD" id="cd08956">
    <property type="entry name" value="KR_3_FAS_SDR_x"/>
    <property type="match status" value="1"/>
</dbReference>
<dbReference type="InterPro" id="IPR049552">
    <property type="entry name" value="PKS_DH_N"/>
</dbReference>
<dbReference type="SUPFAM" id="SSF47336">
    <property type="entry name" value="ACP-like"/>
    <property type="match status" value="2"/>
</dbReference>
<dbReference type="Gene3D" id="3.40.366.10">
    <property type="entry name" value="Malonyl-Coenzyme A Acyl Carrier Protein, domain 2"/>
    <property type="match status" value="3"/>
</dbReference>
<dbReference type="InterPro" id="IPR014031">
    <property type="entry name" value="Ketoacyl_synth_C"/>
</dbReference>
<dbReference type="Pfam" id="PF16197">
    <property type="entry name" value="KAsynt_C_assoc"/>
    <property type="match status" value="3"/>
</dbReference>
<evidence type="ECO:0000256" key="1">
    <source>
        <dbReference type="ARBA" id="ARBA00001957"/>
    </source>
</evidence>
<dbReference type="InterPro" id="IPR016036">
    <property type="entry name" value="Malonyl_transacylase_ACP-bd"/>
</dbReference>
<dbReference type="InterPro" id="IPR049551">
    <property type="entry name" value="PKS_DH_C"/>
</dbReference>
<gene>
    <name evidence="14" type="ORF">ACFO0B_27475</name>
</gene>
<keyword evidence="5" id="KW-0808">Transferase</keyword>
<comment type="pathway">
    <text evidence="2">Antibiotic biosynthesis.</text>
</comment>
<dbReference type="InterPro" id="IPR018201">
    <property type="entry name" value="Ketoacyl_synth_AS"/>
</dbReference>
<sequence length="3847" mass="397847">MSNDEKSNEEKLRYFLRKVTSDLRESNRRVAELEGRDTEPLALVGMACRYPGGVRSAEELWQLVVDGGDAVTGFPADRGWDIDAIYHPEPGRAGTTYTREGGFLHDAAEFDPAFFGISPREALAMDPQQRLLLETSWEALEDAGIDPAVLRGSDTGVFLGSNAQDYEAVAQRAADSADGYLLTGTAGSVLSGRVAYALGLEGPAVTVDTACSSSLVALHWAGQALRRGECSMALAGGVAIMSTPTGFVEFARQRGLAADGRCKSFAAAADGTGWSEGVGVVVLERLADATANGHTVLAVLRGSAVNQDGASNGLTAPHGPSQRRVIRRALAASGLTTRDIDVVEAHGTGTALGDPIEARALLDTYGRDREPGNPLRLGSIKSNIGHTQAAAGVAGVIKMVQAMRHGLMPRTLHVDRPTPHVDWRAGGVELLTEATEWPANGQPRRAAVSSFGISGTNAHVILEQAPREDTEQTDRPGFDGPVSLVISGRGRDAVAGQAARLRDRLLARPELAADSRGAADLGWSLVSTRAVFEDRAVVIGHDRATLLAGLDAVATGVPHPNAVLPAGARSGIGFLFAGQGAQRAGMGKALAATFPVFADALEQACLQLDRWLPRPLREVLFAEPGSPDAALLHDTGYTQPALFAVEVALFRLLESWSVTPDHLLGHSIGGLAAAHVAGVLSLPDAARVVAERGRLMQRLPAGGAMASIRAGHREVLESLSAAGDVGDRVSIAAVNAPDAVVISGDLDAVTAITEHWSAAGRRTRRLTVSHAFHSQRMEPMLDEFRAVLAAVELRPPAIPVISDSTGEPLTAEQATSPEYWVRHVRATVLFADALAGLAERGTGHFLELGDGGLASLTGAAGVALLRGEREAEAVLLGVARLFTAGVDVDWAALYSGSAPERVALPSYAFQRQRYWLEPDSAPAEPGVDADFWRLVEAGAVGELAPDTEHDAAQWNPVLRALTEWRTARRARSRLDAWRYRVRWQPAPAPAGPARLRGTWLIVAAPEHGDLAAACARAVAGHGASALVLDADPAADRHAWAARLGDAVQDRPAGVLSLLGVLENPAPGTDSASGVSAGLASTVALVQGLGDAGVGAPLWSLTRGAAAVAPAEVVAPVQAMVSGLGRVVALEHPERWGGSIDLPEVLDTRAEQALATVLAGSAGEDQVAIRSAGVFLRRLTPAPAATAPATDLRGTVLITGGTGALGAHVARWAAAHGAERLVLLSRRGPAAPGADDLRAELHTIAPTVPVQIVACDITDRLALASVLGAVPGDHPLTTVVHTAGVLDDGTVDALTPERLATVLTVKRTGAWHLHELTAELPLSAFVLFSSAAGVWGSGGQGGYAAANAYLDALAEYRHHSGLPATAIAWGPWAETGMAAGDLGDRLDRHGLTPLPPESALRALGHAVDGGDVTVTVADVDWRRFHPHFTALRPAPLLGGIPEVAAIPAGADRDPGAGGSEQLAHLAGASAPDRHGAVLDLVRAAAARVLGHRSPDSVGADRTFRELGIDSLTAIELAGELSRAAGVAVPSTLVFDYPTVTATAGFIVRKLFPDIESDEPGPRHRTASDEPLALVGMACRLPGGVASPEQFWRLIAEGGDAIGGFPEDRGWDLDALYDPDPETAGTTYARDGGFLHDAGRFDAGFFGISPREALAMDPQQRLLLETGWEALENAGIDPKSLRGSDTGVFAGASYHDYATRLDAVPPEVEGYLGTGNAGSVVSGRLAYVLGLEGPALTVDTACSSSLVALHLAGQALRRGECSMALAGGVTVMSTPEMFVEFSRQRGLAADGRCKSFAGAADGTGWGEGVGVVVLERLSDAQAKGHRVLAVLRGSAVNQDGASNGLTAPNGPSQQRVIRQALAAAGLTTADVDVVEAHGTGTALGDPIEAQALLATYGRDRVAPLWLGSVKSNIGHTQAAAGVAGVIKMVLALRHRVLPATLHVDEPTPHVDWASGAVELLTAARAWPDGDRPRRAAVSSFGISGTNAHLVLEQAPDEVVPEHPADAGEPVAWVVSGRGRDAVAAQAGRLAEWLREHPESGTAEVARSLLGTRSLFEDRAVVVGDERAALLAGLDAAAAGVPHPGVLTGSAGAASGVVFVFPGQGGQWAGMGRELLATTPVFAERMAECEAALEPWVEWSLRAVIESGDAELLAGVDVVQPVLWALMVSLAAVWEARGVRPAAVIGHSQGEIAAAVVAGALSLADGARVVAVRSAALRALGGTGAMLSVALPVERLTLDERVSVAAVNGPAAVVLSGPADALRQAEAGLDAEVRTRWLPVDYASHSPAVQVLRDELAGALAGIAPQAGRVPVYSTVTAEVLDTTAMDAGYWYENLRGTVAFHAAVTAAIGAGHTTFLEVSPHPVLVAPLQETLDDLPGGGVVTGSLRRDQPERLQLLTAAARLFVTGTPIDVATGAADGRYVPLPTYAFRHQRYWLESTDAGGGDAGSLGLGTVAHPLLGAAAELAETGTVVLSGRISARTQPWVADHVVNGSILLPGTAFVELALCAADRIGYARVAELIIHTPLELSAARDLQVVVTRPGAERAVDIYSRPHEDEPWTHHATGTLAADPAAAPEPAGDWPPPGAEPVPTAELYDRLDGAGLGYGPAFRGLRAAWRHAGDIYAEVALPGDTAGFGVHPALLDAALHAIGETGIGGGTALLPFAWTGIELHATDARALRVRLRRTDPTGDTVALTATDPSGAPVISIGSLTLRPIDADRLPTGTTRDLYTLAWTAHPAPAPHPADSIALLAIPEFGAALAAELSAASGNPPVHTDIDTLLAAPPELVVLPLSGTGHHGRPAILVAPVLALVQRWLRTPELAATRLAVLTRGAIAAAPGDEVRDPAAAAVWGLLRSADLEHPGRFLLLDADRDTEDAALPADLPAGGESQLAFRDGQLLVPRVRPAVRAPDAPDRDWALSGTVLITGGTGVLGGALAGHLVAGGARRLLLTGRRGIEAPGAGELAERLRALGAHVDVVACDMADRGAVAALLDTVPAEHPLTAVVHAAGVLDDGTVEAMDERRLLGVLTPKADAAWILHELTAGTALTDFVLFSSATGALGNAGQSGYGAANAYLDALAHHRRALGLPAISLGWGLWAETSAMTGRMGGRGRARLTGRGAIGLGTERGLALFDAATAMPEPHLLPVQLDRGALRANAENGSLPAVFRDLIRVPRRRARTDAGGDDFGARLARLAPAERHRIVTELVTGHVAGVLGHADPAGITIGRPLRELGFDSLSAIDLRNRLGAATGLRLPATLIFDYPTPERITGHILDQLGGRDEPVAAPATPVLAADEPVAVVGMACRLPGGVGSAEELWQLVLGEGDGITPFPADRGWDLAGLYDPDPEAVGKTYGRSGGFLPDAGHFDAGFFGISPREALAMDPQQRLLLETGWEAIEHAGMDPKALHGSDTGVFAGVMYHDYSTQMTAVPDGVEAFLGTGNASSVVSGRIAYALGLEGPAVTVDTACSSSLVALHLAGQALRRGECSLALAGGVTVMATPGTFLDFSRQRGLAADGRCKAFGAGADGFGPAEGVGVLVLERLSDARANGHRVLAVLRGSAVNQDGASNGLTAPNGPSQQRVIRQALASAGLTTADVDVVEAHGTGTALGDPIEAQALLATYGRDRAPEHPLWLGSVKSNIGHTQAAAGVAGVIKMIMALRHEVLPATLHADEPTPHVDWTSGAVELLTSAREWPVNGHPRRAAVSSFGISGTNAHVVLEQAPDDHAGPGRAESGAPVAWVISGRGEPAVAAQAARLAGWSRAHPEHGVAEVGRSLLATRTLFENRTVVIGTDRADFAAGLDAAAAGVPHPGVVTGSAGPESGVVFVFPGQGGQWAGMGRELLVSSPVFAARM</sequence>
<dbReference type="NCBIfam" id="NF045894">
    <property type="entry name" value="PKS_plus_SDR"/>
    <property type="match status" value="1"/>
</dbReference>
<feature type="domain" description="PKS/mFAS DH" evidence="13">
    <location>
        <begin position="2453"/>
        <end position="2718"/>
    </location>
</feature>
<dbReference type="InterPro" id="IPR020806">
    <property type="entry name" value="PKS_PP-bd"/>
</dbReference>
<feature type="region of interest" description="Disordered" evidence="10">
    <location>
        <begin position="2567"/>
        <end position="2586"/>
    </location>
</feature>
<evidence type="ECO:0000313" key="15">
    <source>
        <dbReference type="Proteomes" id="UP001595696"/>
    </source>
</evidence>
<dbReference type="PROSITE" id="PS52004">
    <property type="entry name" value="KS3_2"/>
    <property type="match status" value="3"/>
</dbReference>
<feature type="active site" description="Proton donor; for dehydratase activity" evidence="9">
    <location>
        <position position="2640"/>
    </location>
</feature>
<dbReference type="PROSITE" id="PS50075">
    <property type="entry name" value="CARRIER"/>
    <property type="match status" value="2"/>
</dbReference>
<dbReference type="SMART" id="SM00823">
    <property type="entry name" value="PKS_PP"/>
    <property type="match status" value="2"/>
</dbReference>
<comment type="cofactor">
    <cofactor evidence="1">
        <name>pantetheine 4'-phosphate</name>
        <dbReference type="ChEBI" id="CHEBI:47942"/>
    </cofactor>
</comment>
<keyword evidence="15" id="KW-1185">Reference proteome</keyword>
<dbReference type="PROSITE" id="PS00012">
    <property type="entry name" value="PHOSPHOPANTETHEINE"/>
    <property type="match status" value="2"/>
</dbReference>
<dbReference type="InterPro" id="IPR036736">
    <property type="entry name" value="ACP-like_sf"/>
</dbReference>
<feature type="domain" description="Carrier" evidence="11">
    <location>
        <begin position="3196"/>
        <end position="3271"/>
    </location>
</feature>
<feature type="compositionally biased region" description="Low complexity" evidence="10">
    <location>
        <begin position="2567"/>
        <end position="2576"/>
    </location>
</feature>
<feature type="domain" description="Ketosynthase family 3 (KS3)" evidence="12">
    <location>
        <begin position="3289"/>
        <end position="3715"/>
    </location>
</feature>
<dbReference type="InterPro" id="IPR013968">
    <property type="entry name" value="PKS_KR"/>
</dbReference>
<reference evidence="15" key="1">
    <citation type="journal article" date="2019" name="Int. J. Syst. Evol. Microbiol.">
        <title>The Global Catalogue of Microorganisms (GCM) 10K type strain sequencing project: providing services to taxonomists for standard genome sequencing and annotation.</title>
        <authorList>
            <consortium name="The Broad Institute Genomics Platform"/>
            <consortium name="The Broad Institute Genome Sequencing Center for Infectious Disease"/>
            <person name="Wu L."/>
            <person name="Ma J."/>
        </authorList>
    </citation>
    <scope>NUCLEOTIDE SEQUENCE [LARGE SCALE GENOMIC DNA]</scope>
    <source>
        <strain evidence="15">CGMCC 4.7330</strain>
    </source>
</reference>
<dbReference type="InterPro" id="IPR020841">
    <property type="entry name" value="PKS_Beta-ketoAc_synthase_dom"/>
</dbReference>
<dbReference type="SMART" id="SM00825">
    <property type="entry name" value="PKS_KS"/>
    <property type="match status" value="3"/>
</dbReference>
<dbReference type="Pfam" id="PF00550">
    <property type="entry name" value="PP-binding"/>
    <property type="match status" value="2"/>
</dbReference>
<evidence type="ECO:0000256" key="8">
    <source>
        <dbReference type="ARBA" id="ARBA00023315"/>
    </source>
</evidence>
<dbReference type="InterPro" id="IPR020807">
    <property type="entry name" value="PKS_DH"/>
</dbReference>
<dbReference type="Pfam" id="PF02801">
    <property type="entry name" value="Ketoacyl-synt_C"/>
    <property type="match status" value="3"/>
</dbReference>
<dbReference type="RefSeq" id="WP_378615862.1">
    <property type="nucleotide sequence ID" value="NZ_JBHSAX010000022.1"/>
</dbReference>
<dbReference type="PROSITE" id="PS52019">
    <property type="entry name" value="PKS_MFAS_DH"/>
    <property type="match status" value="1"/>
</dbReference>
<evidence type="ECO:0000256" key="10">
    <source>
        <dbReference type="SAM" id="MobiDB-lite"/>
    </source>
</evidence>
<dbReference type="SMART" id="SM00822">
    <property type="entry name" value="PKS_KR"/>
    <property type="match status" value="2"/>
</dbReference>
<evidence type="ECO:0000256" key="5">
    <source>
        <dbReference type="ARBA" id="ARBA00022679"/>
    </source>
</evidence>
<dbReference type="SUPFAM" id="SSF51735">
    <property type="entry name" value="NAD(P)-binding Rossmann-fold domains"/>
    <property type="match status" value="4"/>
</dbReference>
<dbReference type="SMART" id="SM00826">
    <property type="entry name" value="PKS_DH"/>
    <property type="match status" value="1"/>
</dbReference>
<dbReference type="Gene3D" id="3.40.47.10">
    <property type="match status" value="3"/>
</dbReference>
<dbReference type="Pfam" id="PF08990">
    <property type="entry name" value="Docking"/>
    <property type="match status" value="1"/>
</dbReference>
<feature type="domain" description="Ketosynthase family 3 (KS3)" evidence="12">
    <location>
        <begin position="1567"/>
        <end position="1991"/>
    </location>
</feature>
<comment type="caution">
    <text evidence="14">The sequence shown here is derived from an EMBL/GenBank/DDBJ whole genome shotgun (WGS) entry which is preliminary data.</text>
</comment>
<dbReference type="Pfam" id="PF00109">
    <property type="entry name" value="ketoacyl-synt"/>
    <property type="match status" value="3"/>
</dbReference>
<dbReference type="SMART" id="SM00827">
    <property type="entry name" value="PKS_AT"/>
    <property type="match status" value="2"/>
</dbReference>
<feature type="region of interest" description="C-terminal hotdog fold" evidence="9">
    <location>
        <begin position="2583"/>
        <end position="2718"/>
    </location>
</feature>